<sequence>MLELGYAKDTEKEYYYRPNNNGNLAEFECITSDKTVLTMSRILDDSRVATLYVVMSTPFMGVDFSQCKDVIKTRLVEGEFLSFNIDDYEFTFEGSVSKDEPTKVPMSEFEIKIGFHDVPIEQEGKSFSNVELGVETEVVEDDLIDLGYEQSDDKTLH</sequence>
<protein>
    <submittedName>
        <fullName evidence="1">Uncharacterized protein</fullName>
    </submittedName>
</protein>
<evidence type="ECO:0000313" key="2">
    <source>
        <dbReference type="Proteomes" id="UP000237000"/>
    </source>
</evidence>
<name>A0A2P5ECM7_TREOI</name>
<dbReference type="OrthoDB" id="10347411at2759"/>
<accession>A0A2P5ECM7</accession>
<proteinExistence type="predicted"/>
<organism evidence="1 2">
    <name type="scientific">Trema orientale</name>
    <name type="common">Charcoal tree</name>
    <name type="synonym">Celtis orientalis</name>
    <dbReference type="NCBI Taxonomy" id="63057"/>
    <lineage>
        <taxon>Eukaryota</taxon>
        <taxon>Viridiplantae</taxon>
        <taxon>Streptophyta</taxon>
        <taxon>Embryophyta</taxon>
        <taxon>Tracheophyta</taxon>
        <taxon>Spermatophyta</taxon>
        <taxon>Magnoliopsida</taxon>
        <taxon>eudicotyledons</taxon>
        <taxon>Gunneridae</taxon>
        <taxon>Pentapetalae</taxon>
        <taxon>rosids</taxon>
        <taxon>fabids</taxon>
        <taxon>Rosales</taxon>
        <taxon>Cannabaceae</taxon>
        <taxon>Trema</taxon>
    </lineage>
</organism>
<comment type="caution">
    <text evidence="1">The sequence shown here is derived from an EMBL/GenBank/DDBJ whole genome shotgun (WGS) entry which is preliminary data.</text>
</comment>
<dbReference type="EMBL" id="JXTC01000181">
    <property type="protein sequence ID" value="PON83283.1"/>
    <property type="molecule type" value="Genomic_DNA"/>
</dbReference>
<dbReference type="Proteomes" id="UP000237000">
    <property type="component" value="Unassembled WGS sequence"/>
</dbReference>
<gene>
    <name evidence="1" type="ORF">TorRG33x02_209870</name>
</gene>
<dbReference type="AlphaFoldDB" id="A0A2P5ECM7"/>
<evidence type="ECO:0000313" key="1">
    <source>
        <dbReference type="EMBL" id="PON83283.1"/>
    </source>
</evidence>
<dbReference type="InParanoid" id="A0A2P5ECM7"/>
<reference evidence="2" key="1">
    <citation type="submission" date="2016-06" db="EMBL/GenBank/DDBJ databases">
        <title>Parallel loss of symbiosis genes in relatives of nitrogen-fixing non-legume Parasponia.</title>
        <authorList>
            <person name="Van Velzen R."/>
            <person name="Holmer R."/>
            <person name="Bu F."/>
            <person name="Rutten L."/>
            <person name="Van Zeijl A."/>
            <person name="Liu W."/>
            <person name="Santuari L."/>
            <person name="Cao Q."/>
            <person name="Sharma T."/>
            <person name="Shen D."/>
            <person name="Roswanjaya Y."/>
            <person name="Wardhani T."/>
            <person name="Kalhor M.S."/>
            <person name="Jansen J."/>
            <person name="Van den Hoogen J."/>
            <person name="Gungor B."/>
            <person name="Hartog M."/>
            <person name="Hontelez J."/>
            <person name="Verver J."/>
            <person name="Yang W.-C."/>
            <person name="Schijlen E."/>
            <person name="Repin R."/>
            <person name="Schilthuizen M."/>
            <person name="Schranz E."/>
            <person name="Heidstra R."/>
            <person name="Miyata K."/>
            <person name="Fedorova E."/>
            <person name="Kohlen W."/>
            <person name="Bisseling T."/>
            <person name="Smit S."/>
            <person name="Geurts R."/>
        </authorList>
    </citation>
    <scope>NUCLEOTIDE SEQUENCE [LARGE SCALE GENOMIC DNA]</scope>
    <source>
        <strain evidence="2">cv. RG33-2</strain>
    </source>
</reference>
<keyword evidence="2" id="KW-1185">Reference proteome</keyword>